<accession>A0A1E5UGV5</accession>
<dbReference type="KEGG" id="cnr:EB819_07100"/>
<reference evidence="1 2" key="1">
    <citation type="submission" date="2016-09" db="EMBL/GenBank/DDBJ databases">
        <authorList>
            <person name="Capua I."/>
            <person name="De Benedictis P."/>
            <person name="Joannis T."/>
            <person name="Lombin L.H."/>
            <person name="Cattoli G."/>
        </authorList>
    </citation>
    <scope>NUCLEOTIDE SEQUENCE [LARGE SCALE GENOMIC DNA]</scope>
    <source>
        <strain evidence="1 2">NRS-1</strain>
    </source>
</reference>
<dbReference type="RefSeq" id="WP_069796953.1">
    <property type="nucleotide sequence ID" value="NZ_CP034157.1"/>
</dbReference>
<evidence type="ECO:0000313" key="2">
    <source>
        <dbReference type="Proteomes" id="UP000095601"/>
    </source>
</evidence>
<dbReference type="EMBL" id="MKGI01000011">
    <property type="protein sequence ID" value="OEL12114.1"/>
    <property type="molecule type" value="Genomic_DNA"/>
</dbReference>
<sequence>MNKIIFILILLISYTEIFCQSAKDTLSLPERYERRIQEEGRKRRKEILQNFEDVEYNNLIKLIVKDIDFTKLKENNLVFYFNSNCILTRDYGYGTILFNKHICETDGQNPAFNQINFWSLENIHFIQKKYKKNMIPFLELINDFVTDGDDFETFDEKIEYTYFDDSKVLIDDVKKELKGTYKERDKTTQFYFFPINNKSKELTLTKLNDVKNYNTLFLSFINYVDKIVAVKFAYDYPDNQKVYYQAYQFKNNKWIKVPYPKGED</sequence>
<protein>
    <submittedName>
        <fullName evidence="1">Uncharacterized protein</fullName>
    </submittedName>
</protein>
<name>A0A1E5UGV5_9FLAO</name>
<proteinExistence type="predicted"/>
<keyword evidence="2" id="KW-1185">Reference proteome</keyword>
<organism evidence="1 2">
    <name type="scientific">Cloacibacterium normanense</name>
    <dbReference type="NCBI Taxonomy" id="237258"/>
    <lineage>
        <taxon>Bacteria</taxon>
        <taxon>Pseudomonadati</taxon>
        <taxon>Bacteroidota</taxon>
        <taxon>Flavobacteriia</taxon>
        <taxon>Flavobacteriales</taxon>
        <taxon>Weeksellaceae</taxon>
    </lineage>
</organism>
<evidence type="ECO:0000313" key="1">
    <source>
        <dbReference type="EMBL" id="OEL12114.1"/>
    </source>
</evidence>
<dbReference type="Proteomes" id="UP000095601">
    <property type="component" value="Unassembled WGS sequence"/>
</dbReference>
<comment type="caution">
    <text evidence="1">The sequence shown here is derived from an EMBL/GenBank/DDBJ whole genome shotgun (WGS) entry which is preliminary data.</text>
</comment>
<dbReference type="AlphaFoldDB" id="A0A1E5UGV5"/>
<gene>
    <name evidence="1" type="ORF">BHF72_1302</name>
</gene>